<dbReference type="InterPro" id="IPR013108">
    <property type="entry name" value="Amidohydro_3"/>
</dbReference>
<reference evidence="2 3" key="1">
    <citation type="submission" date="2016-12" db="EMBL/GenBank/DDBJ databases">
        <title>The genomes of Aspergillus section Nigri reveals drivers in fungal speciation.</title>
        <authorList>
            <consortium name="DOE Joint Genome Institute"/>
            <person name="Vesth T.C."/>
            <person name="Nybo J."/>
            <person name="Theobald S."/>
            <person name="Brandl J."/>
            <person name="Frisvad J.C."/>
            <person name="Nielsen K.F."/>
            <person name="Lyhne E.K."/>
            <person name="Kogle M.E."/>
            <person name="Kuo A."/>
            <person name="Riley R."/>
            <person name="Clum A."/>
            <person name="Nolan M."/>
            <person name="Lipzen A."/>
            <person name="Salamov A."/>
            <person name="Henrissat B."/>
            <person name="Wiebenga A."/>
            <person name="De Vries R.P."/>
            <person name="Grigoriev I.V."/>
            <person name="Mortensen U.H."/>
            <person name="Andersen M.R."/>
            <person name="Baker S.E."/>
        </authorList>
    </citation>
    <scope>NUCLEOTIDE SEQUENCE [LARGE SCALE GENOMIC DNA]</scope>
    <source>
        <strain evidence="2 3">CBS 121591</strain>
    </source>
</reference>
<evidence type="ECO:0000259" key="1">
    <source>
        <dbReference type="Pfam" id="PF07969"/>
    </source>
</evidence>
<dbReference type="OrthoDB" id="3501663at2759"/>
<dbReference type="AlphaFoldDB" id="A0A319CPM8"/>
<dbReference type="GeneID" id="37138115"/>
<dbReference type="Proteomes" id="UP000248340">
    <property type="component" value="Unassembled WGS sequence"/>
</dbReference>
<keyword evidence="3" id="KW-1185">Reference proteome</keyword>
<dbReference type="PANTHER" id="PTHR22642">
    <property type="entry name" value="IMIDAZOLONEPROPIONASE"/>
    <property type="match status" value="1"/>
</dbReference>
<dbReference type="InterPro" id="IPR033932">
    <property type="entry name" value="YtcJ-like"/>
</dbReference>
<dbReference type="Pfam" id="PF07969">
    <property type="entry name" value="Amidohydro_3"/>
    <property type="match status" value="1"/>
</dbReference>
<proteinExistence type="predicted"/>
<dbReference type="Gene3D" id="3.20.20.140">
    <property type="entry name" value="Metal-dependent hydrolases"/>
    <property type="match status" value="1"/>
</dbReference>
<dbReference type="CDD" id="cd01300">
    <property type="entry name" value="YtcJ_like"/>
    <property type="match status" value="1"/>
</dbReference>
<feature type="domain" description="Amidohydrolase 3" evidence="1">
    <location>
        <begin position="49"/>
        <end position="541"/>
    </location>
</feature>
<dbReference type="PANTHER" id="PTHR22642:SF20">
    <property type="entry name" value="AMIDOHYDROLASE 3 DOMAIN-CONTAINING PROTEIN"/>
    <property type="match status" value="1"/>
</dbReference>
<dbReference type="SUPFAM" id="SSF51338">
    <property type="entry name" value="Composite domain of metallo-dependent hydrolases"/>
    <property type="match status" value="1"/>
</dbReference>
<keyword evidence="2" id="KW-0378">Hydrolase</keyword>
<dbReference type="RefSeq" id="XP_025490903.1">
    <property type="nucleotide sequence ID" value="XM_025635374.1"/>
</dbReference>
<dbReference type="VEuPathDB" id="FungiDB:BO82DRAFT_355175"/>
<dbReference type="Gene3D" id="2.30.40.10">
    <property type="entry name" value="Urease, subunit C, domain 1"/>
    <property type="match status" value="1"/>
</dbReference>
<evidence type="ECO:0000313" key="3">
    <source>
        <dbReference type="Proteomes" id="UP000248340"/>
    </source>
</evidence>
<accession>A0A319CPM8</accession>
<protein>
    <submittedName>
        <fullName evidence="2">Amidohydrolase 3</fullName>
    </submittedName>
</protein>
<organism evidence="2 3">
    <name type="scientific">Aspergillus uvarum CBS 121591</name>
    <dbReference type="NCBI Taxonomy" id="1448315"/>
    <lineage>
        <taxon>Eukaryota</taxon>
        <taxon>Fungi</taxon>
        <taxon>Dikarya</taxon>
        <taxon>Ascomycota</taxon>
        <taxon>Pezizomycotina</taxon>
        <taxon>Eurotiomycetes</taxon>
        <taxon>Eurotiomycetidae</taxon>
        <taxon>Eurotiales</taxon>
        <taxon>Aspergillaceae</taxon>
        <taxon>Aspergillus</taxon>
        <taxon>Aspergillus subgen. Circumdati</taxon>
    </lineage>
</organism>
<dbReference type="EMBL" id="KZ821707">
    <property type="protein sequence ID" value="PYH80703.1"/>
    <property type="molecule type" value="Genomic_DNA"/>
</dbReference>
<dbReference type="Gene3D" id="3.10.310.70">
    <property type="match status" value="1"/>
</dbReference>
<dbReference type="GO" id="GO:0016810">
    <property type="term" value="F:hydrolase activity, acting on carbon-nitrogen (but not peptide) bonds"/>
    <property type="evidence" value="ECO:0007669"/>
    <property type="project" value="InterPro"/>
</dbReference>
<dbReference type="STRING" id="1448315.A0A319CPM8"/>
<name>A0A319CPM8_9EURO</name>
<evidence type="ECO:0000313" key="2">
    <source>
        <dbReference type="EMBL" id="PYH80703.1"/>
    </source>
</evidence>
<dbReference type="SUPFAM" id="SSF51556">
    <property type="entry name" value="Metallo-dependent hydrolases"/>
    <property type="match status" value="1"/>
</dbReference>
<dbReference type="InterPro" id="IPR032466">
    <property type="entry name" value="Metal_Hydrolase"/>
</dbReference>
<dbReference type="InterPro" id="IPR011059">
    <property type="entry name" value="Metal-dep_hydrolase_composite"/>
</dbReference>
<gene>
    <name evidence="2" type="ORF">BO82DRAFT_355175</name>
</gene>
<sequence length="545" mass="58907">MKTLFKNATIIPGVNPPPADSPTCMIIEDDRIVYVGTEADLPTEPVDHEVDLNGRKVLPGFIDGHMHLLLFGASLSKIDLGDCKDLADIRTTIARAAAENPSAERLFCRGWMHSMTDGQALASMIDDLDPRPIFIDSKDLHFAWLNTPALQELQVAGLPDPEGGTIYRDAATGQPSGLLGEAAAVTYVWPHVARVSTTEEKLAYIRNAVRAYNAAGYTGMIEMATDENLWTTMQQLRAQEPVSIRLAAHWIITPSQDEAAVLRQVDRAIALHRAYNRTTSPDFRIAGIKIICDGIIDACTAALLEPYASTGTTCAPLWDPALLGKVVAKADAAGLQCALHAIGDQTVRLAIDTLEACSSTTTTAQGTTTSSPRRHRIEHLELTHPTDAQRLAQLGITASIQPVHADPAILRAWPNLLGEARCRRAFAYSEFVRTGGPVAIGTDSPTAPHSALRNLYTATTRRSARDPALDVTVNPAFALTLLEAVVAATAGSAYSCFDEDRTGSLAPGKVADFVVLEMAWEAGRLLDAEVLETWFAGRRVYERRA</sequence>